<protein>
    <recommendedName>
        <fullName evidence="3">EVE domain-containing protein</fullName>
    </recommendedName>
</protein>
<dbReference type="RefSeq" id="WP_019046088.1">
    <property type="nucleotide sequence ID" value="NZ_BAFO02000001.1"/>
</dbReference>
<reference evidence="1 2" key="1">
    <citation type="journal article" date="2014" name="BMC Genomics">
        <title>Genome based analysis of type-I polyketide synthase and nonribosomal peptide synthetase gene clusters in seven strains of five representative Nocardia species.</title>
        <authorList>
            <person name="Komaki H."/>
            <person name="Ichikawa N."/>
            <person name="Hosoyama A."/>
            <person name="Takahashi-Nakaguchi A."/>
            <person name="Matsuzawa T."/>
            <person name="Suzuki K."/>
            <person name="Fujita N."/>
            <person name="Gonoi T."/>
        </authorList>
    </citation>
    <scope>NUCLEOTIDE SEQUENCE [LARGE SCALE GENOMIC DNA]</scope>
    <source>
        <strain evidence="1 2">NBRC 15531</strain>
    </source>
</reference>
<dbReference type="EMBL" id="BAFO02000001">
    <property type="protein sequence ID" value="GAD81448.1"/>
    <property type="molecule type" value="Genomic_DNA"/>
</dbReference>
<accession>U5E5C8</accession>
<keyword evidence="2" id="KW-1185">Reference proteome</keyword>
<name>U5E5C8_NOCAS</name>
<proteinExistence type="predicted"/>
<dbReference type="GeneID" id="91516243"/>
<evidence type="ECO:0000313" key="2">
    <source>
        <dbReference type="Proteomes" id="UP000017048"/>
    </source>
</evidence>
<organism evidence="1 2">
    <name type="scientific">Nocardia asteroides NBRC 15531</name>
    <dbReference type="NCBI Taxonomy" id="1110697"/>
    <lineage>
        <taxon>Bacteria</taxon>
        <taxon>Bacillati</taxon>
        <taxon>Actinomycetota</taxon>
        <taxon>Actinomycetes</taxon>
        <taxon>Mycobacteriales</taxon>
        <taxon>Nocardiaceae</taxon>
        <taxon>Nocardia</taxon>
    </lineage>
</organism>
<evidence type="ECO:0008006" key="3">
    <source>
        <dbReference type="Google" id="ProtNLM"/>
    </source>
</evidence>
<evidence type="ECO:0000313" key="1">
    <source>
        <dbReference type="EMBL" id="GAD81448.1"/>
    </source>
</evidence>
<dbReference type="Proteomes" id="UP000017048">
    <property type="component" value="Unassembled WGS sequence"/>
</dbReference>
<sequence length="148" mass="16103">MPAFVFSLRYEDSANWAICKSSGLIGVRSSPSAIRSAAQVRDGDTIFVWRGGGQRPGSGLLAMITATDRARPAVNAPWPDPEIYTYVVPFALNRELRKAIPDRFPDNRRGVRFGIQNTDLQKGLRPLSPDSVAKLAACFGGATTRGPR</sequence>
<dbReference type="STRING" id="1824.SAMN05444423_111128"/>
<gene>
    <name evidence="1" type="ORF">NCAST_01_00160</name>
</gene>
<comment type="caution">
    <text evidence="1">The sequence shown here is derived from an EMBL/GenBank/DDBJ whole genome shotgun (WGS) entry which is preliminary data.</text>
</comment>
<dbReference type="AlphaFoldDB" id="U5E5C8"/>